<dbReference type="InterPro" id="IPR050834">
    <property type="entry name" value="Glycosyltransf_2"/>
</dbReference>
<evidence type="ECO:0000313" key="3">
    <source>
        <dbReference type="EMBL" id="CAH1211771.1"/>
    </source>
</evidence>
<dbReference type="GO" id="GO:0016757">
    <property type="term" value="F:glycosyltransferase activity"/>
    <property type="evidence" value="ECO:0007669"/>
    <property type="project" value="UniProtKB-KW"/>
</dbReference>
<name>A0ABN8GU15_9BACL</name>
<reference evidence="3" key="1">
    <citation type="submission" date="2022-01" db="EMBL/GenBank/DDBJ databases">
        <authorList>
            <person name="Criscuolo A."/>
        </authorList>
    </citation>
    <scope>NUCLEOTIDE SEQUENCE</scope>
    <source>
        <strain evidence="3">CIP111892</strain>
    </source>
</reference>
<keyword evidence="3" id="KW-0808">Transferase</keyword>
<dbReference type="RefSeq" id="WP_423802850.1">
    <property type="nucleotide sequence ID" value="NZ_CAKMMG010000005.1"/>
</dbReference>
<accession>A0ABN8GU15</accession>
<comment type="similarity">
    <text evidence="1">Belongs to the glycosyltransferase 2 family.</text>
</comment>
<evidence type="ECO:0000313" key="4">
    <source>
        <dbReference type="Proteomes" id="UP000838324"/>
    </source>
</evidence>
<dbReference type="InterPro" id="IPR001173">
    <property type="entry name" value="Glyco_trans_2-like"/>
</dbReference>
<keyword evidence="3" id="KW-0328">Glycosyltransferase</keyword>
<gene>
    <name evidence="3" type="primary">epsE_1</name>
    <name evidence="3" type="ORF">PAECIP111892_03635</name>
</gene>
<dbReference type="PANTHER" id="PTHR43685:SF11">
    <property type="entry name" value="GLYCOSYLTRANSFERASE TAGX-RELATED"/>
    <property type="match status" value="1"/>
</dbReference>
<dbReference type="Gene3D" id="3.90.550.10">
    <property type="entry name" value="Spore Coat Polysaccharide Biosynthesis Protein SpsA, Chain A"/>
    <property type="match status" value="1"/>
</dbReference>
<dbReference type="PANTHER" id="PTHR43685">
    <property type="entry name" value="GLYCOSYLTRANSFERASE"/>
    <property type="match status" value="1"/>
</dbReference>
<proteinExistence type="inferred from homology"/>
<dbReference type="InterPro" id="IPR029044">
    <property type="entry name" value="Nucleotide-diphossugar_trans"/>
</dbReference>
<evidence type="ECO:0000259" key="2">
    <source>
        <dbReference type="Pfam" id="PF00535"/>
    </source>
</evidence>
<feature type="domain" description="Glycosyltransferase 2-like" evidence="2">
    <location>
        <begin position="9"/>
        <end position="163"/>
    </location>
</feature>
<dbReference type="EMBL" id="CAKMMG010000005">
    <property type="protein sequence ID" value="CAH1211771.1"/>
    <property type="molecule type" value="Genomic_DNA"/>
</dbReference>
<keyword evidence="4" id="KW-1185">Reference proteome</keyword>
<dbReference type="Pfam" id="PF00535">
    <property type="entry name" value="Glycos_transf_2"/>
    <property type="match status" value="1"/>
</dbReference>
<organism evidence="3 4">
    <name type="scientific">Paenibacillus auburnensis</name>
    <dbReference type="NCBI Taxonomy" id="2905649"/>
    <lineage>
        <taxon>Bacteria</taxon>
        <taxon>Bacillati</taxon>
        <taxon>Bacillota</taxon>
        <taxon>Bacilli</taxon>
        <taxon>Bacillales</taxon>
        <taxon>Paenibacillaceae</taxon>
        <taxon>Paenibacillus</taxon>
    </lineage>
</organism>
<protein>
    <submittedName>
        <fullName evidence="3">Glycosyltransferase EpsE</fullName>
        <ecNumber evidence="3">2.4.-.-</ecNumber>
    </submittedName>
</protein>
<dbReference type="SUPFAM" id="SSF53448">
    <property type="entry name" value="Nucleotide-diphospho-sugar transferases"/>
    <property type="match status" value="1"/>
</dbReference>
<sequence>MNMNVPKVSVIIPFYNCPYIEQALQSALSQSWQPYEIIVVDDGSTAHADRIAPYLNHIHYLGKANGGTASALNHGIIHATGDYIAWLSSDDMFYHDKINNQVKFMEQNGLLISYTNFNYINGESQLTDMNASLVFPDQLEFLRCFLQGNPINGCTVMFKRELFGAIGLFNESLPYTHDYDLWFRAILNGYPPVMLNQSLTAYRRHSGMGTLKHYDVIMAEAAATNSRYQGMLRGLIASMGG</sequence>
<evidence type="ECO:0000256" key="1">
    <source>
        <dbReference type="ARBA" id="ARBA00006739"/>
    </source>
</evidence>
<dbReference type="EC" id="2.4.-.-" evidence="3"/>
<dbReference type="Proteomes" id="UP000838324">
    <property type="component" value="Unassembled WGS sequence"/>
</dbReference>
<comment type="caution">
    <text evidence="3">The sequence shown here is derived from an EMBL/GenBank/DDBJ whole genome shotgun (WGS) entry which is preliminary data.</text>
</comment>